<evidence type="ECO:0000313" key="7">
    <source>
        <dbReference type="EMBL" id="KNC77494.1"/>
    </source>
</evidence>
<accession>A0A0L0FL34</accession>
<comment type="subcellular location">
    <subcellularLocation>
        <location evidence="1">Membrane</location>
        <topology evidence="1">Multi-pass membrane protein</topology>
    </subcellularLocation>
</comment>
<reference evidence="7 8" key="1">
    <citation type="submission" date="2011-02" db="EMBL/GenBank/DDBJ databases">
        <title>The Genome Sequence of Sphaeroforma arctica JP610.</title>
        <authorList>
            <consortium name="The Broad Institute Genome Sequencing Platform"/>
            <person name="Russ C."/>
            <person name="Cuomo C."/>
            <person name="Young S.K."/>
            <person name="Zeng Q."/>
            <person name="Gargeya S."/>
            <person name="Alvarado L."/>
            <person name="Berlin A."/>
            <person name="Chapman S.B."/>
            <person name="Chen Z."/>
            <person name="Freedman E."/>
            <person name="Gellesch M."/>
            <person name="Goldberg J."/>
            <person name="Griggs A."/>
            <person name="Gujja S."/>
            <person name="Heilman E."/>
            <person name="Heiman D."/>
            <person name="Howarth C."/>
            <person name="Mehta T."/>
            <person name="Neiman D."/>
            <person name="Pearson M."/>
            <person name="Roberts A."/>
            <person name="Saif S."/>
            <person name="Shea T."/>
            <person name="Shenoy N."/>
            <person name="Sisk P."/>
            <person name="Stolte C."/>
            <person name="Sykes S."/>
            <person name="White J."/>
            <person name="Yandava C."/>
            <person name="Burger G."/>
            <person name="Gray M.W."/>
            <person name="Holland P.W.H."/>
            <person name="King N."/>
            <person name="Lang F.B.F."/>
            <person name="Roger A.J."/>
            <person name="Ruiz-Trillo I."/>
            <person name="Haas B."/>
            <person name="Nusbaum C."/>
            <person name="Birren B."/>
        </authorList>
    </citation>
    <scope>NUCLEOTIDE SEQUENCE [LARGE SCALE GENOMIC DNA]</scope>
    <source>
        <strain evidence="7 8">JP610</strain>
    </source>
</reference>
<dbReference type="GO" id="GO:0035673">
    <property type="term" value="F:oligopeptide transmembrane transporter activity"/>
    <property type="evidence" value="ECO:0007669"/>
    <property type="project" value="InterPro"/>
</dbReference>
<dbReference type="GeneID" id="25910548"/>
<organism evidence="7 8">
    <name type="scientific">Sphaeroforma arctica JP610</name>
    <dbReference type="NCBI Taxonomy" id="667725"/>
    <lineage>
        <taxon>Eukaryota</taxon>
        <taxon>Ichthyosporea</taxon>
        <taxon>Ichthyophonida</taxon>
        <taxon>Sphaeroforma</taxon>
    </lineage>
</organism>
<feature type="non-terminal residue" evidence="7">
    <location>
        <position position="1"/>
    </location>
</feature>
<dbReference type="Pfam" id="PF03169">
    <property type="entry name" value="OPT"/>
    <property type="match status" value="1"/>
</dbReference>
<dbReference type="OrthoDB" id="627262at2759"/>
<keyword evidence="5 6" id="KW-0472">Membrane</keyword>
<keyword evidence="3 6" id="KW-0812">Transmembrane</keyword>
<dbReference type="PANTHER" id="PTHR31645:SF0">
    <property type="entry name" value="OLIGOPEPTIDE TRANSPORTER YGL114W-RELATED"/>
    <property type="match status" value="1"/>
</dbReference>
<evidence type="ECO:0000256" key="5">
    <source>
        <dbReference type="ARBA" id="ARBA00023136"/>
    </source>
</evidence>
<feature type="transmembrane region" description="Helical" evidence="6">
    <location>
        <begin position="153"/>
        <end position="174"/>
    </location>
</feature>
<keyword evidence="4 6" id="KW-1133">Transmembrane helix</keyword>
<feature type="transmembrane region" description="Helical" evidence="6">
    <location>
        <begin position="12"/>
        <end position="32"/>
    </location>
</feature>
<evidence type="ECO:0000256" key="3">
    <source>
        <dbReference type="ARBA" id="ARBA00022692"/>
    </source>
</evidence>
<evidence type="ECO:0000256" key="1">
    <source>
        <dbReference type="ARBA" id="ARBA00004141"/>
    </source>
</evidence>
<dbReference type="eggNOG" id="ENOG502QQ2H">
    <property type="taxonomic scope" value="Eukaryota"/>
</dbReference>
<dbReference type="STRING" id="667725.A0A0L0FL34"/>
<dbReference type="Proteomes" id="UP000054560">
    <property type="component" value="Unassembled WGS sequence"/>
</dbReference>
<evidence type="ECO:0000256" key="2">
    <source>
        <dbReference type="ARBA" id="ARBA00022448"/>
    </source>
</evidence>
<dbReference type="AlphaFoldDB" id="A0A0L0FL34"/>
<keyword evidence="2" id="KW-0813">Transport</keyword>
<dbReference type="PANTHER" id="PTHR31645">
    <property type="entry name" value="OLIGOPEPTIDE TRANSPORTER YGL114W-RELATED"/>
    <property type="match status" value="1"/>
</dbReference>
<dbReference type="RefSeq" id="XP_014151396.1">
    <property type="nucleotide sequence ID" value="XM_014295921.1"/>
</dbReference>
<dbReference type="InterPro" id="IPR004813">
    <property type="entry name" value="OPT"/>
</dbReference>
<evidence type="ECO:0000256" key="6">
    <source>
        <dbReference type="SAM" id="Phobius"/>
    </source>
</evidence>
<proteinExistence type="predicted"/>
<feature type="transmembrane region" description="Helical" evidence="6">
    <location>
        <begin position="100"/>
        <end position="118"/>
    </location>
</feature>
<sequence length="196" mass="20360">LCVAIDVPLFDLTVFQALVAVTLGCVVSLVAVRALGDTDLNPVSGIGKVSQVVFGVLNSDNLVANIVGGGVAESGAQQAGDVMQAYKTAYLLSSSPKANFMASIIGTIVSIPMAVISYDLYRDAYNIPIDTKPPAAEIWASMARLMRDGVSGLAPHIGAFLLVFALFGATIPILHEFGSPSVNRFLPSATAFAIGM</sequence>
<dbReference type="EMBL" id="KQ242715">
    <property type="protein sequence ID" value="KNC77494.1"/>
    <property type="molecule type" value="Genomic_DNA"/>
</dbReference>
<evidence type="ECO:0000313" key="8">
    <source>
        <dbReference type="Proteomes" id="UP000054560"/>
    </source>
</evidence>
<name>A0A0L0FL34_9EUKA</name>
<dbReference type="GO" id="GO:0016020">
    <property type="term" value="C:membrane"/>
    <property type="evidence" value="ECO:0007669"/>
    <property type="project" value="UniProtKB-SubCell"/>
</dbReference>
<evidence type="ECO:0008006" key="9">
    <source>
        <dbReference type="Google" id="ProtNLM"/>
    </source>
</evidence>
<protein>
    <recommendedName>
        <fullName evidence="9">H(+)-exporting diphosphatase</fullName>
    </recommendedName>
</protein>
<evidence type="ECO:0000256" key="4">
    <source>
        <dbReference type="ARBA" id="ARBA00022989"/>
    </source>
</evidence>
<dbReference type="InterPro" id="IPR045035">
    <property type="entry name" value="YSL-like"/>
</dbReference>
<keyword evidence="8" id="KW-1185">Reference proteome</keyword>
<gene>
    <name evidence="7" type="ORF">SARC_10044</name>
</gene>